<comment type="caution">
    <text evidence="1">The sequence shown here is derived from an EMBL/GenBank/DDBJ whole genome shotgun (WGS) entry which is preliminary data.</text>
</comment>
<protein>
    <submittedName>
        <fullName evidence="1">Uncharacterized protein</fullName>
    </submittedName>
</protein>
<reference evidence="1" key="1">
    <citation type="submission" date="2023-03" db="EMBL/GenBank/DDBJ databases">
        <title>Massive genome expansion in bonnet fungi (Mycena s.s.) driven by repeated elements and novel gene families across ecological guilds.</title>
        <authorList>
            <consortium name="Lawrence Berkeley National Laboratory"/>
            <person name="Harder C.B."/>
            <person name="Miyauchi S."/>
            <person name="Viragh M."/>
            <person name="Kuo A."/>
            <person name="Thoen E."/>
            <person name="Andreopoulos B."/>
            <person name="Lu D."/>
            <person name="Skrede I."/>
            <person name="Drula E."/>
            <person name="Henrissat B."/>
            <person name="Morin E."/>
            <person name="Kohler A."/>
            <person name="Barry K."/>
            <person name="LaButti K."/>
            <person name="Morin E."/>
            <person name="Salamov A."/>
            <person name="Lipzen A."/>
            <person name="Mereny Z."/>
            <person name="Hegedus B."/>
            <person name="Baldrian P."/>
            <person name="Stursova M."/>
            <person name="Weitz H."/>
            <person name="Taylor A."/>
            <person name="Grigoriev I.V."/>
            <person name="Nagy L.G."/>
            <person name="Martin F."/>
            <person name="Kauserud H."/>
        </authorList>
    </citation>
    <scope>NUCLEOTIDE SEQUENCE</scope>
    <source>
        <strain evidence="1">CBHHK182m</strain>
    </source>
</reference>
<evidence type="ECO:0000313" key="2">
    <source>
        <dbReference type="Proteomes" id="UP001215598"/>
    </source>
</evidence>
<sequence>FIFTVSVAKEKHAFALVQPLDAPRGALTLKDKVLNLHRVRAKPRQASEFIPVRLIIRGALIAPDFSRKGDFLVLDLSDVDMWLSLKQMYPERTRQ</sequence>
<proteinExistence type="predicted"/>
<feature type="non-terminal residue" evidence="1">
    <location>
        <position position="1"/>
    </location>
</feature>
<keyword evidence="2" id="KW-1185">Reference proteome</keyword>
<dbReference type="Proteomes" id="UP001215598">
    <property type="component" value="Unassembled WGS sequence"/>
</dbReference>
<accession>A0AAD7HBG3</accession>
<evidence type="ECO:0000313" key="1">
    <source>
        <dbReference type="EMBL" id="KAJ7716061.1"/>
    </source>
</evidence>
<name>A0AAD7HBG3_9AGAR</name>
<dbReference type="EMBL" id="JARKIB010000297">
    <property type="protein sequence ID" value="KAJ7716061.1"/>
    <property type="molecule type" value="Genomic_DNA"/>
</dbReference>
<gene>
    <name evidence="1" type="ORF">B0H16DRAFT_1339332</name>
</gene>
<organism evidence="1 2">
    <name type="scientific">Mycena metata</name>
    <dbReference type="NCBI Taxonomy" id="1033252"/>
    <lineage>
        <taxon>Eukaryota</taxon>
        <taxon>Fungi</taxon>
        <taxon>Dikarya</taxon>
        <taxon>Basidiomycota</taxon>
        <taxon>Agaricomycotina</taxon>
        <taxon>Agaricomycetes</taxon>
        <taxon>Agaricomycetidae</taxon>
        <taxon>Agaricales</taxon>
        <taxon>Marasmiineae</taxon>
        <taxon>Mycenaceae</taxon>
        <taxon>Mycena</taxon>
    </lineage>
</organism>
<dbReference type="AlphaFoldDB" id="A0AAD7HBG3"/>